<dbReference type="RefSeq" id="WP_119436508.1">
    <property type="nucleotide sequence ID" value="NZ_QWGR01000002.1"/>
</dbReference>
<reference evidence="1 2" key="1">
    <citation type="submission" date="2018-08" db="EMBL/GenBank/DDBJ databases">
        <title>Pallidiluteibacterium maritimus gen. nov., sp. nov., isolated from coastal sediment.</title>
        <authorList>
            <person name="Zhou L.Y."/>
        </authorList>
    </citation>
    <scope>NUCLEOTIDE SEQUENCE [LARGE SCALE GENOMIC DNA]</scope>
    <source>
        <strain evidence="1 2">XSD2</strain>
    </source>
</reference>
<dbReference type="InterPro" id="IPR016181">
    <property type="entry name" value="Acyl_CoA_acyltransferase"/>
</dbReference>
<organism evidence="1 2">
    <name type="scientific">Maribellus luteus</name>
    <dbReference type="NCBI Taxonomy" id="2305463"/>
    <lineage>
        <taxon>Bacteria</taxon>
        <taxon>Pseudomonadati</taxon>
        <taxon>Bacteroidota</taxon>
        <taxon>Bacteroidia</taxon>
        <taxon>Marinilabiliales</taxon>
        <taxon>Prolixibacteraceae</taxon>
        <taxon>Maribellus</taxon>
    </lineage>
</organism>
<dbReference type="OrthoDB" id="1113003at2"/>
<dbReference type="SUPFAM" id="SSF55729">
    <property type="entry name" value="Acyl-CoA N-acyltransferases (Nat)"/>
    <property type="match status" value="1"/>
</dbReference>
<dbReference type="Proteomes" id="UP000265926">
    <property type="component" value="Unassembled WGS sequence"/>
</dbReference>
<dbReference type="AlphaFoldDB" id="A0A399T407"/>
<proteinExistence type="predicted"/>
<dbReference type="EMBL" id="QWGR01000002">
    <property type="protein sequence ID" value="RIJ49819.1"/>
    <property type="molecule type" value="Genomic_DNA"/>
</dbReference>
<sequence length="306" mass="35189">MKEQPNIRYIKNTDIDYNKWDNCLNNSSNQHIYAASWFLDRAADNWDALVMGDYDFIMPLPVRKKWGISYVYQPDYCQQLGIFPAPSEEITRQFFQKISQLFKYCDTQVNTKTPVENTGIHLKISPHTNYILPLNMNYAGLYSGYSPDAKKNLKKAHKKNLSFVAGIQLDDYLRLKAENPWREFTEEDWNTSKRLIAFGLYKGIGRIYGIYTPANELCAAGYFCKYGNRVTFHDSVANKTGKKSGAMRLLIDGFIRENAGKNTTLDFEGSTVPGIAHFFSGFGSYPETYFLVKYNGLPLPLRWIKS</sequence>
<comment type="caution">
    <text evidence="1">The sequence shown here is derived from an EMBL/GenBank/DDBJ whole genome shotgun (WGS) entry which is preliminary data.</text>
</comment>
<dbReference type="Gene3D" id="3.40.630.30">
    <property type="match status" value="1"/>
</dbReference>
<evidence type="ECO:0000313" key="2">
    <source>
        <dbReference type="Proteomes" id="UP000265926"/>
    </source>
</evidence>
<keyword evidence="2" id="KW-1185">Reference proteome</keyword>
<gene>
    <name evidence="1" type="ORF">D1614_03500</name>
</gene>
<evidence type="ECO:0000313" key="1">
    <source>
        <dbReference type="EMBL" id="RIJ49819.1"/>
    </source>
</evidence>
<accession>A0A399T407</accession>
<protein>
    <recommendedName>
        <fullName evidence="3">GNAT family N-acetyltransferase</fullName>
    </recommendedName>
</protein>
<evidence type="ECO:0008006" key="3">
    <source>
        <dbReference type="Google" id="ProtNLM"/>
    </source>
</evidence>
<name>A0A399T407_9BACT</name>